<dbReference type="Gene3D" id="3.40.50.300">
    <property type="entry name" value="P-loop containing nucleotide triphosphate hydrolases"/>
    <property type="match status" value="1"/>
</dbReference>
<feature type="transmembrane region" description="Helical" evidence="1">
    <location>
        <begin position="12"/>
        <end position="32"/>
    </location>
</feature>
<comment type="caution">
    <text evidence="6">The sequence shown here is derived from an EMBL/GenBank/DDBJ whole genome shotgun (WGS) entry which is preliminary data.</text>
</comment>
<feature type="transmembrane region" description="Helical" evidence="1">
    <location>
        <begin position="52"/>
        <end position="70"/>
    </location>
</feature>
<dbReference type="InterPro" id="IPR053156">
    <property type="entry name" value="T6SS_TssM-like"/>
</dbReference>
<evidence type="ECO:0000256" key="1">
    <source>
        <dbReference type="SAM" id="Phobius"/>
    </source>
</evidence>
<evidence type="ECO:0000313" key="6">
    <source>
        <dbReference type="EMBL" id="GAA0358832.1"/>
    </source>
</evidence>
<dbReference type="Pfam" id="PF14331">
    <property type="entry name" value="IcmF-related_N"/>
    <property type="match status" value="1"/>
</dbReference>
<proteinExistence type="predicted"/>
<keyword evidence="1" id="KW-1133">Transmembrane helix</keyword>
<feature type="domain" description="Type VI secretion system component TssM1 N-terminal" evidence="4">
    <location>
        <begin position="197"/>
        <end position="455"/>
    </location>
</feature>
<dbReference type="InterPro" id="IPR025743">
    <property type="entry name" value="TssM1_N"/>
</dbReference>
<dbReference type="EMBL" id="BAAAEI010000012">
    <property type="protein sequence ID" value="GAA0358832.1"/>
    <property type="molecule type" value="Genomic_DNA"/>
</dbReference>
<evidence type="ECO:0000259" key="5">
    <source>
        <dbReference type="Pfam" id="PF21070"/>
    </source>
</evidence>
<dbReference type="Pfam" id="PF06761">
    <property type="entry name" value="IcmF-related"/>
    <property type="match status" value="1"/>
</dbReference>
<protein>
    <submittedName>
        <fullName evidence="6">Type VI secretion system membrane subunit TssM</fullName>
    </submittedName>
</protein>
<name>A0ABN0X9Q5_9ALTE</name>
<feature type="domain" description="Type VI secretion system component TssM1 helical" evidence="5">
    <location>
        <begin position="956"/>
        <end position="1057"/>
    </location>
</feature>
<dbReference type="InterPro" id="IPR017731">
    <property type="entry name" value="TssM1-like"/>
</dbReference>
<evidence type="ECO:0000259" key="2">
    <source>
        <dbReference type="Pfam" id="PF06744"/>
    </source>
</evidence>
<dbReference type="Pfam" id="PF06744">
    <property type="entry name" value="IcmF_C"/>
    <property type="match status" value="1"/>
</dbReference>
<sequence>MGWLKKMFSWLTNRWVLSVLGLVILCLVIWYVGQILAFGDWMPLADDGTRGLFIALVVLVWAVIQLLKVVRQKKANQQIIQGMSSSTRQDSVDNSEVALLKDRFQEAMQTLKKSRLGGNSGRRYLYQLPWYVIIGPPGAGKTTALKNSGLRFPLQEGFGSEPLKGIGGTRNCDWWFTNEAVLLDTAGRYTTQDSDQSVDKEAWTGFLGLLKKYRRRRPLDGVIVAFSLMDLIAQSAETRQLHAMAVRRRLKELSDSLKVQVPVYVIFTKTDLLEGFTAYFDNLDKTHREQVWGMTFPLSVSENPGEFVTTFSKEYEKLISRLEAGLIERLDAEQDLHRRAALHGFPEQMASLKLSLRDFIAEIFAPNVYDDKPMLRGVYFSSGTQEGTPIDRLIGAVSRAFGLSRQATPAYSGPGRSYFLTRLMQDVIFKEAGLVVHTGFWSKHRGQLERAGYFGALAATLLVIVGWFWSYQHNLDYIHEVEEQLGQYQQVAGNLVDSQGDINVILPYLNLLRTIPGGYADKDISPPLSMGLGLYQGDKLGPIAIDAYRRALNNVLLPRVVTRLEQQLSENNRAEQSDLLYAALKVYLMIGNPGRYDREEVGVWITTDWANQYPGVNNSEPREQLVAHLQALVDSDLPQVRLQGLLVEQVRQTLAKQSLAERVYGQIKRGPQASKLSDWRMIDSIGADAAHYFRFRSDAPMNKGLPGFFTLKGYKDVLLKQGPQLTSQAAKETWVLREDSRDNLSDKEVDALFQDVSKLYFSEYVRVWQDYLADLDIARFNSFADGAQKVKDLSAEMSPIRSLLAHVGKQTTLVSSSADLIDAAGKTDRLSGISSRVSALLSKATEADSLNQNTDPAALVDRQFARLHEILKERDEVQAPIKATLSNLNELFIALSTVEATINSAAMGLSTNDASSALQGVLRRIQLEANRQPEPLRQWLYSLVRESNMVFVRDARQRFNKVWQSSVASFCRQAIDSRYPIAPNSPDDINISDFSRYFGPAGLLDDFFKTYLAGFIDTSVKPWRLIENAGAKLEVGENVVDYFEQAADIRQTFFMGGANQPYFNFQIIPLQLDASASQSLIELGDQRLVYQHGPTRLTQMIWPPTGGLERARFSIRTLSGNSTGIATDGPWAWFRLIDKGNSQATSTRDRFRVTFNAEGLEASYEIKAGSVINPFNKQALRSLGCLDSL</sequence>
<dbReference type="SUPFAM" id="SSF52540">
    <property type="entry name" value="P-loop containing nucleoside triphosphate hydrolases"/>
    <property type="match status" value="1"/>
</dbReference>
<dbReference type="Pfam" id="PF21070">
    <property type="entry name" value="IcmF_helical"/>
    <property type="match status" value="1"/>
</dbReference>
<feature type="domain" description="IcmF-related" evidence="3">
    <location>
        <begin position="506"/>
        <end position="812"/>
    </location>
</feature>
<accession>A0ABN0X9Q5</accession>
<dbReference type="Proteomes" id="UP001501757">
    <property type="component" value="Unassembled WGS sequence"/>
</dbReference>
<organism evidence="6 7">
    <name type="scientific">Bowmanella denitrificans</name>
    <dbReference type="NCBI Taxonomy" id="366582"/>
    <lineage>
        <taxon>Bacteria</taxon>
        <taxon>Pseudomonadati</taxon>
        <taxon>Pseudomonadota</taxon>
        <taxon>Gammaproteobacteria</taxon>
        <taxon>Alteromonadales</taxon>
        <taxon>Alteromonadaceae</taxon>
        <taxon>Bowmanella</taxon>
    </lineage>
</organism>
<dbReference type="InterPro" id="IPR048677">
    <property type="entry name" value="TssM1_hel"/>
</dbReference>
<evidence type="ECO:0000313" key="7">
    <source>
        <dbReference type="Proteomes" id="UP001501757"/>
    </source>
</evidence>
<dbReference type="InterPro" id="IPR009612">
    <property type="entry name" value="IcmF-rel"/>
</dbReference>
<keyword evidence="7" id="KW-1185">Reference proteome</keyword>
<dbReference type="RefSeq" id="WP_343845129.1">
    <property type="nucleotide sequence ID" value="NZ_BAAAEI010000012.1"/>
</dbReference>
<reference evidence="6 7" key="1">
    <citation type="journal article" date="2019" name="Int. J. Syst. Evol. Microbiol.">
        <title>The Global Catalogue of Microorganisms (GCM) 10K type strain sequencing project: providing services to taxonomists for standard genome sequencing and annotation.</title>
        <authorList>
            <consortium name="The Broad Institute Genomics Platform"/>
            <consortium name="The Broad Institute Genome Sequencing Center for Infectious Disease"/>
            <person name="Wu L."/>
            <person name="Ma J."/>
        </authorList>
    </citation>
    <scope>NUCLEOTIDE SEQUENCE [LARGE SCALE GENOMIC DNA]</scope>
    <source>
        <strain evidence="6 7">JCM 13378</strain>
    </source>
</reference>
<dbReference type="PANTHER" id="PTHR36153">
    <property type="entry name" value="INNER MEMBRANE PROTEIN-RELATED"/>
    <property type="match status" value="1"/>
</dbReference>
<feature type="domain" description="Type VI secretion system IcmF C-terminal" evidence="2">
    <location>
        <begin position="1065"/>
        <end position="1170"/>
    </location>
</feature>
<evidence type="ECO:0000259" key="3">
    <source>
        <dbReference type="Pfam" id="PF06761"/>
    </source>
</evidence>
<gene>
    <name evidence="6" type="primary">tssM</name>
    <name evidence="6" type="ORF">GCM10009092_23810</name>
</gene>
<dbReference type="InterPro" id="IPR027417">
    <property type="entry name" value="P-loop_NTPase"/>
</dbReference>
<keyword evidence="1" id="KW-0472">Membrane</keyword>
<dbReference type="CDD" id="cd00882">
    <property type="entry name" value="Ras_like_GTPase"/>
    <property type="match status" value="1"/>
</dbReference>
<keyword evidence="1" id="KW-0812">Transmembrane</keyword>
<dbReference type="PANTHER" id="PTHR36153:SF1">
    <property type="entry name" value="TYPE VI SECRETION SYSTEM COMPONENT TSSM1"/>
    <property type="match status" value="1"/>
</dbReference>
<dbReference type="InterPro" id="IPR010623">
    <property type="entry name" value="IcmF_C"/>
</dbReference>
<evidence type="ECO:0000259" key="4">
    <source>
        <dbReference type="Pfam" id="PF14331"/>
    </source>
</evidence>
<feature type="transmembrane region" description="Helical" evidence="1">
    <location>
        <begin position="451"/>
        <end position="469"/>
    </location>
</feature>
<dbReference type="NCBIfam" id="TIGR03348">
    <property type="entry name" value="VI_IcmF"/>
    <property type="match status" value="1"/>
</dbReference>